<feature type="non-terminal residue" evidence="2">
    <location>
        <position position="1"/>
    </location>
</feature>
<gene>
    <name evidence="2" type="ORF">COV95_00595</name>
</gene>
<feature type="region of interest" description="Disordered" evidence="1">
    <location>
        <begin position="1"/>
        <end position="83"/>
    </location>
</feature>
<protein>
    <submittedName>
        <fullName evidence="2">Uncharacterized protein</fullName>
    </submittedName>
</protein>
<reference evidence="2 3" key="1">
    <citation type="submission" date="2017-09" db="EMBL/GenBank/DDBJ databases">
        <title>Depth-based differentiation of microbial function through sediment-hosted aquifers and enrichment of novel symbionts in the deep terrestrial subsurface.</title>
        <authorList>
            <person name="Probst A.J."/>
            <person name="Ladd B."/>
            <person name="Jarett J.K."/>
            <person name="Geller-Mcgrath D.E."/>
            <person name="Sieber C.M."/>
            <person name="Emerson J.B."/>
            <person name="Anantharaman K."/>
            <person name="Thomas B.C."/>
            <person name="Malmstrom R."/>
            <person name="Stieglmeier M."/>
            <person name="Klingl A."/>
            <person name="Woyke T."/>
            <person name="Ryan C.M."/>
            <person name="Banfield J.F."/>
        </authorList>
    </citation>
    <scope>NUCLEOTIDE SEQUENCE [LARGE SCALE GENOMIC DNA]</scope>
    <source>
        <strain evidence="2">CG11_big_fil_rev_8_21_14_0_20_40_24</strain>
    </source>
</reference>
<feature type="compositionally biased region" description="Polar residues" evidence="1">
    <location>
        <begin position="28"/>
        <end position="39"/>
    </location>
</feature>
<dbReference type="EMBL" id="PCVC01000017">
    <property type="protein sequence ID" value="PIQ67095.1"/>
    <property type="molecule type" value="Genomic_DNA"/>
</dbReference>
<comment type="caution">
    <text evidence="2">The sequence shown here is derived from an EMBL/GenBank/DDBJ whole genome shotgun (WGS) entry which is preliminary data.</text>
</comment>
<evidence type="ECO:0000313" key="3">
    <source>
        <dbReference type="Proteomes" id="UP000229834"/>
    </source>
</evidence>
<evidence type="ECO:0000256" key="1">
    <source>
        <dbReference type="SAM" id="MobiDB-lite"/>
    </source>
</evidence>
<organism evidence="2 3">
    <name type="scientific">Candidatus Zambryskibacteria bacterium CG11_big_fil_rev_8_21_14_0_20_40_24</name>
    <dbReference type="NCBI Taxonomy" id="1975116"/>
    <lineage>
        <taxon>Bacteria</taxon>
        <taxon>Candidatus Zambryskiibacteriota</taxon>
    </lineage>
</organism>
<name>A0A2H0K775_9BACT</name>
<sequence length="83" mass="9171">VRDTNVGSVGIGAKSNQSVIPEAPTPIQKPTSNQAQSIIDETLSRLSKDEEEWEKRKHSLGSGDRVVKSDYSQGEDPYREQTN</sequence>
<accession>A0A2H0K775</accession>
<dbReference type="AlphaFoldDB" id="A0A2H0K775"/>
<dbReference type="Proteomes" id="UP000229834">
    <property type="component" value="Unassembled WGS sequence"/>
</dbReference>
<evidence type="ECO:0000313" key="2">
    <source>
        <dbReference type="EMBL" id="PIQ67095.1"/>
    </source>
</evidence>
<proteinExistence type="predicted"/>